<dbReference type="Gene3D" id="2.40.30.10">
    <property type="entry name" value="Translation factors"/>
    <property type="match status" value="2"/>
</dbReference>
<evidence type="ECO:0000313" key="7">
    <source>
        <dbReference type="EMBL" id="KKQ86060.1"/>
    </source>
</evidence>
<dbReference type="SUPFAM" id="SSF52540">
    <property type="entry name" value="P-loop containing nucleoside triphosphate hydrolases"/>
    <property type="match status" value="1"/>
</dbReference>
<dbReference type="EMBL" id="LBVL01000002">
    <property type="protein sequence ID" value="KKQ86060.1"/>
    <property type="molecule type" value="Genomic_DNA"/>
</dbReference>
<comment type="similarity">
    <text evidence="1">Belongs to the TRAFAC class translation factor GTPase superfamily. Classic translation factor GTPase family. IF-2 subfamily.</text>
</comment>
<dbReference type="CDD" id="cd01887">
    <property type="entry name" value="IF2_eIF5B"/>
    <property type="match status" value="1"/>
</dbReference>
<dbReference type="GO" id="GO:0005525">
    <property type="term" value="F:GTP binding"/>
    <property type="evidence" value="ECO:0007669"/>
    <property type="project" value="UniProtKB-KW"/>
</dbReference>
<dbReference type="InterPro" id="IPR009000">
    <property type="entry name" value="Transl_B-barrel_sf"/>
</dbReference>
<dbReference type="InterPro" id="IPR005225">
    <property type="entry name" value="Small_GTP-bd"/>
</dbReference>
<dbReference type="SUPFAM" id="SSF52156">
    <property type="entry name" value="Initiation factor IF2/eIF5b, domain 3"/>
    <property type="match status" value="1"/>
</dbReference>
<dbReference type="InterPro" id="IPR053905">
    <property type="entry name" value="EF-G-like_DII"/>
</dbReference>
<evidence type="ECO:0000256" key="3">
    <source>
        <dbReference type="ARBA" id="ARBA00022741"/>
    </source>
</evidence>
<proteinExistence type="inferred from homology"/>
<name>A0A0G0LDR0_9BACT</name>
<reference evidence="7 8" key="1">
    <citation type="journal article" date="2015" name="Nature">
        <title>rRNA introns, odd ribosomes, and small enigmatic genomes across a large radiation of phyla.</title>
        <authorList>
            <person name="Brown C.T."/>
            <person name="Hug L.A."/>
            <person name="Thomas B.C."/>
            <person name="Sharon I."/>
            <person name="Castelle C.J."/>
            <person name="Singh A."/>
            <person name="Wilkins M.J."/>
            <person name="Williams K.H."/>
            <person name="Banfield J.F."/>
        </authorList>
    </citation>
    <scope>NUCLEOTIDE SEQUENCE [LARGE SCALE GENOMIC DNA]</scope>
</reference>
<dbReference type="InterPro" id="IPR000795">
    <property type="entry name" value="T_Tr_GTP-bd_dom"/>
</dbReference>
<dbReference type="GO" id="GO:0005737">
    <property type="term" value="C:cytoplasm"/>
    <property type="evidence" value="ECO:0007669"/>
    <property type="project" value="TreeGrafter"/>
</dbReference>
<dbReference type="InterPro" id="IPR027417">
    <property type="entry name" value="P-loop_NTPase"/>
</dbReference>
<dbReference type="Proteomes" id="UP000034081">
    <property type="component" value="Unassembled WGS sequence"/>
</dbReference>
<dbReference type="AlphaFoldDB" id="A0A0G0LDR0"/>
<dbReference type="SUPFAM" id="SSF50447">
    <property type="entry name" value="Translation proteins"/>
    <property type="match status" value="2"/>
</dbReference>
<accession>A0A0G0LDR0</accession>
<evidence type="ECO:0000259" key="6">
    <source>
        <dbReference type="PROSITE" id="PS51722"/>
    </source>
</evidence>
<evidence type="ECO:0000256" key="2">
    <source>
        <dbReference type="ARBA" id="ARBA00022540"/>
    </source>
</evidence>
<dbReference type="InterPro" id="IPR036925">
    <property type="entry name" value="TIF_IF2_dom3_sf"/>
</dbReference>
<gene>
    <name evidence="7" type="ORF">UT08_C0002G0082</name>
</gene>
<keyword evidence="3" id="KW-0547">Nucleotide-binding</keyword>
<feature type="domain" description="Tr-type G" evidence="6">
    <location>
        <begin position="13"/>
        <end position="182"/>
    </location>
</feature>
<evidence type="ECO:0000256" key="1">
    <source>
        <dbReference type="ARBA" id="ARBA00007733"/>
    </source>
</evidence>
<dbReference type="PROSITE" id="PS51722">
    <property type="entry name" value="G_TR_2"/>
    <property type="match status" value="1"/>
</dbReference>
<dbReference type="GO" id="GO:0003924">
    <property type="term" value="F:GTPase activity"/>
    <property type="evidence" value="ECO:0007669"/>
    <property type="project" value="InterPro"/>
</dbReference>
<organism evidence="7 8">
    <name type="scientific">Candidatus Woesebacteria bacterium GW2011_GWB1_38_8</name>
    <dbReference type="NCBI Taxonomy" id="1618570"/>
    <lineage>
        <taxon>Bacteria</taxon>
        <taxon>Candidatus Woeseibacteriota</taxon>
    </lineage>
</organism>
<comment type="caution">
    <text evidence="7">The sequence shown here is derived from an EMBL/GenBank/DDBJ whole genome shotgun (WGS) entry which is preliminary data.</text>
</comment>
<evidence type="ECO:0000256" key="4">
    <source>
        <dbReference type="ARBA" id="ARBA00022917"/>
    </source>
</evidence>
<dbReference type="Gene3D" id="3.40.50.10050">
    <property type="entry name" value="Translation initiation factor IF- 2, domain 3"/>
    <property type="match status" value="1"/>
</dbReference>
<dbReference type="NCBIfam" id="TIGR00231">
    <property type="entry name" value="small_GTP"/>
    <property type="match status" value="1"/>
</dbReference>
<dbReference type="PANTHER" id="PTHR43381">
    <property type="entry name" value="TRANSLATION INITIATION FACTOR IF-2-RELATED"/>
    <property type="match status" value="1"/>
</dbReference>
<dbReference type="Pfam" id="PF22042">
    <property type="entry name" value="EF-G_D2"/>
    <property type="match status" value="1"/>
</dbReference>
<evidence type="ECO:0000256" key="5">
    <source>
        <dbReference type="ARBA" id="ARBA00023134"/>
    </source>
</evidence>
<keyword evidence="5" id="KW-0342">GTP-binding</keyword>
<dbReference type="STRING" id="1618570.UT08_C0002G0082"/>
<sequence>MDNNISQETKIQTKPPIVVVLGHVDHGKTTLLDYIRTTNIALKEAGGITQSIGASVVITKIGKTITFIDTPGHAIFANMRARGANVADIAILVVAAEEGIKPQTKEALTFIREAKIPYIVAATKSDLPTASVEKVRSDLEGQQVMFEGRGGDVPLVPVSGKTGKGVDELLETISLVAEVNNVSGSENSPFEGIVIETSKGKSGPLASIVVRNGILKVGDEIVSDTTSAKVRGIFDWNSKSVKSVSVGYPGQILGFSMLPEVGSHIWKRTEKTISLEKSINKPLAKTGATEGQLSVVFKAGNTGSLEAILANLDPKITVISSGVGEVTEGDVFIAKSSGAHIYSFESKVPSNVLKLAENEGVHIHSFNIVYEIFEKLEEEIDKGVEVVLGKAQIIADFPYEGKRVSGCKVISGTINKNAKLSLVRTEKELGEIKIISMKKGRADIELARQGEECGIFFAPQLDFKIGDVILSVQRT</sequence>
<keyword evidence="2 7" id="KW-0396">Initiation factor</keyword>
<keyword evidence="4" id="KW-0648">Protein biosynthesis</keyword>
<dbReference type="FunFam" id="3.40.50.10050:FF:000001">
    <property type="entry name" value="Translation initiation factor IF-2"/>
    <property type="match status" value="1"/>
</dbReference>
<protein>
    <submittedName>
        <fullName evidence="7">Translation initiation factor IF-2</fullName>
    </submittedName>
</protein>
<dbReference type="InterPro" id="IPR023115">
    <property type="entry name" value="TIF_IF2_dom3"/>
</dbReference>
<dbReference type="PATRIC" id="fig|1618570.3.peg.248"/>
<dbReference type="FunFam" id="3.40.50.300:FF:000019">
    <property type="entry name" value="Translation initiation factor IF-2"/>
    <property type="match status" value="1"/>
</dbReference>
<dbReference type="Pfam" id="PF00009">
    <property type="entry name" value="GTP_EFTU"/>
    <property type="match status" value="1"/>
</dbReference>
<dbReference type="GO" id="GO:0003743">
    <property type="term" value="F:translation initiation factor activity"/>
    <property type="evidence" value="ECO:0007669"/>
    <property type="project" value="UniProtKB-KW"/>
</dbReference>
<dbReference type="PANTHER" id="PTHR43381:SF4">
    <property type="entry name" value="EUKARYOTIC TRANSLATION INITIATION FACTOR 5B"/>
    <property type="match status" value="1"/>
</dbReference>
<dbReference type="InterPro" id="IPR015760">
    <property type="entry name" value="TIF_IF2"/>
</dbReference>
<dbReference type="Pfam" id="PF11987">
    <property type="entry name" value="IF-2"/>
    <property type="match status" value="1"/>
</dbReference>
<dbReference type="Gene3D" id="3.40.50.300">
    <property type="entry name" value="P-loop containing nucleotide triphosphate hydrolases"/>
    <property type="match status" value="1"/>
</dbReference>
<evidence type="ECO:0000313" key="8">
    <source>
        <dbReference type="Proteomes" id="UP000034081"/>
    </source>
</evidence>